<dbReference type="InterPro" id="IPR036291">
    <property type="entry name" value="NAD(P)-bd_dom_sf"/>
</dbReference>
<dbReference type="AlphaFoldDB" id="A0A0F8VK82"/>
<dbReference type="InterPro" id="IPR042172">
    <property type="entry name" value="Adenosylhomocyst_ase-like_sf"/>
</dbReference>
<gene>
    <name evidence="1" type="ORF">LCGC14_3166560</name>
</gene>
<protein>
    <recommendedName>
        <fullName evidence="2">S-adenosyl-L-homocysteine hydrolase NAD binding domain-containing protein</fullName>
    </recommendedName>
</protein>
<dbReference type="EMBL" id="LAZR01070147">
    <property type="protein sequence ID" value="KKK44772.1"/>
    <property type="molecule type" value="Genomic_DNA"/>
</dbReference>
<organism evidence="1">
    <name type="scientific">marine sediment metagenome</name>
    <dbReference type="NCBI Taxonomy" id="412755"/>
    <lineage>
        <taxon>unclassified sequences</taxon>
        <taxon>metagenomes</taxon>
        <taxon>ecological metagenomes</taxon>
    </lineage>
</organism>
<sequence length="281" mass="31297">MFKSVDLKLQLVELLISSYANVDLSKVKIIGVQHILETTHSMFRSLYLLGLKPENIAIIGKCYSTCKEVFEEMLDDGIYVDPSSSSYCSHKSYDEWFSLNIENFLTSQIDDLLSGKYEKILVLDDGGKCIKALNKFSINTNLIVAIEQTTSGYEDIRYGCFNFPIINVARSATKLNIESPMIAQAASERLYLSLQRKGLKTNKVLIIGKGAIGNAMKNKFASNMEVVCYDRNQKTYDQAKVELSEIINQFPLILGCTGKISIPFDLHSKISPGTVLASVSS</sequence>
<feature type="non-terminal residue" evidence="1">
    <location>
        <position position="281"/>
    </location>
</feature>
<name>A0A0F8VK82_9ZZZZ</name>
<dbReference type="SUPFAM" id="SSF51735">
    <property type="entry name" value="NAD(P)-binding Rossmann-fold domains"/>
    <property type="match status" value="1"/>
</dbReference>
<reference evidence="1" key="1">
    <citation type="journal article" date="2015" name="Nature">
        <title>Complex archaea that bridge the gap between prokaryotes and eukaryotes.</title>
        <authorList>
            <person name="Spang A."/>
            <person name="Saw J.H."/>
            <person name="Jorgensen S.L."/>
            <person name="Zaremba-Niedzwiedzka K."/>
            <person name="Martijn J."/>
            <person name="Lind A.E."/>
            <person name="van Eijk R."/>
            <person name="Schleper C."/>
            <person name="Guy L."/>
            <person name="Ettema T.J."/>
        </authorList>
    </citation>
    <scope>NUCLEOTIDE SEQUENCE</scope>
</reference>
<proteinExistence type="predicted"/>
<evidence type="ECO:0000313" key="1">
    <source>
        <dbReference type="EMBL" id="KKK44772.1"/>
    </source>
</evidence>
<dbReference type="Gene3D" id="3.40.50.1480">
    <property type="entry name" value="Adenosylhomocysteinase-like"/>
    <property type="match status" value="1"/>
</dbReference>
<accession>A0A0F8VK82</accession>
<dbReference type="SUPFAM" id="SSF52283">
    <property type="entry name" value="Formate/glycerate dehydrogenase catalytic domain-like"/>
    <property type="match status" value="1"/>
</dbReference>
<evidence type="ECO:0008006" key="2">
    <source>
        <dbReference type="Google" id="ProtNLM"/>
    </source>
</evidence>
<comment type="caution">
    <text evidence="1">The sequence shown here is derived from an EMBL/GenBank/DDBJ whole genome shotgun (WGS) entry which is preliminary data.</text>
</comment>